<accession>A0A8T0A445</accession>
<sequence length="312" mass="36647">KKINSLNRWKETNIIFDFIKVDKSNINYYCYPCGKYLKSKDKTNIGKHLRTCEEITKLGYGPFQEQLCGYFGKKLESLKNWQYNAQNEKELFNFISVDEKSNKYKCDSCNKLFPSSSERQDIFRHLNSCKEVKSRGYVQQIISPKRRLKILTKWISEDDILKHISVDEIKNKFICTICNKYSTETIIKANILAHLITCNKNKTKQQTNVHLDQQQQYNFNQRFQQEHQIQQPKLIDWNEIQQEQQYEDIDTDLQLSLQGYRGKQQGGIHIRGGEVDTDLRLGRKKGKQIQEVPKGKGKAKLLTFNISESDDA</sequence>
<organism evidence="1 2">
    <name type="scientific">Meloidogyne graminicola</name>
    <dbReference type="NCBI Taxonomy" id="189291"/>
    <lineage>
        <taxon>Eukaryota</taxon>
        <taxon>Metazoa</taxon>
        <taxon>Ecdysozoa</taxon>
        <taxon>Nematoda</taxon>
        <taxon>Chromadorea</taxon>
        <taxon>Rhabditida</taxon>
        <taxon>Tylenchina</taxon>
        <taxon>Tylenchomorpha</taxon>
        <taxon>Tylenchoidea</taxon>
        <taxon>Meloidogynidae</taxon>
        <taxon>Meloidogyninae</taxon>
        <taxon>Meloidogyne</taxon>
    </lineage>
</organism>
<dbReference type="Proteomes" id="UP000605970">
    <property type="component" value="Unassembled WGS sequence"/>
</dbReference>
<dbReference type="EMBL" id="JABEBT010000002">
    <property type="protein sequence ID" value="KAF7640158.1"/>
    <property type="molecule type" value="Genomic_DNA"/>
</dbReference>
<comment type="caution">
    <text evidence="1">The sequence shown here is derived from an EMBL/GenBank/DDBJ whole genome shotgun (WGS) entry which is preliminary data.</text>
</comment>
<dbReference type="AlphaFoldDB" id="A0A8T0A445"/>
<evidence type="ECO:0000313" key="1">
    <source>
        <dbReference type="EMBL" id="KAF7640158.1"/>
    </source>
</evidence>
<reference evidence="1" key="1">
    <citation type="journal article" date="2020" name="Ecol. Evol.">
        <title>Genome structure and content of the rice root-knot nematode (Meloidogyne graminicola).</title>
        <authorList>
            <person name="Phan N.T."/>
            <person name="Danchin E.G.J."/>
            <person name="Klopp C."/>
            <person name="Perfus-Barbeoch L."/>
            <person name="Kozlowski D.K."/>
            <person name="Koutsovoulos G.D."/>
            <person name="Lopez-Roques C."/>
            <person name="Bouchez O."/>
            <person name="Zahm M."/>
            <person name="Besnard G."/>
            <person name="Bellafiore S."/>
        </authorList>
    </citation>
    <scope>NUCLEOTIDE SEQUENCE</scope>
    <source>
        <strain evidence="1">VN-18</strain>
    </source>
</reference>
<protein>
    <submittedName>
        <fullName evidence="1">Uncharacterized protein</fullName>
    </submittedName>
</protein>
<name>A0A8T0A445_9BILA</name>
<proteinExistence type="predicted"/>
<gene>
    <name evidence="1" type="ORF">Mgra_00000603</name>
</gene>
<feature type="non-terminal residue" evidence="1">
    <location>
        <position position="1"/>
    </location>
</feature>
<evidence type="ECO:0000313" key="2">
    <source>
        <dbReference type="Proteomes" id="UP000605970"/>
    </source>
</evidence>
<keyword evidence="2" id="KW-1185">Reference proteome</keyword>